<accession>A0ABT2E5V0</accession>
<protein>
    <submittedName>
        <fullName evidence="2">DUF5405 family protein</fullName>
    </submittedName>
</protein>
<name>A0ABT2E5V0_9ENTR</name>
<dbReference type="EMBL" id="JALIGE010000076">
    <property type="protein sequence ID" value="MCS2163263.1"/>
    <property type="molecule type" value="Genomic_DNA"/>
</dbReference>
<evidence type="ECO:0000313" key="2">
    <source>
        <dbReference type="EMBL" id="MCS2163263.1"/>
    </source>
</evidence>
<dbReference type="InterPro" id="IPR035404">
    <property type="entry name" value="DUF5405"/>
</dbReference>
<sequence>MATHKSVLLNNWLKVTVMDNGDLALKDIKRDKGTGEKTEAVIAIYANQLNLLSDMVNLLLKRAIYLKQITNFDEFAKLTEELSAACRAELNKLNA</sequence>
<dbReference type="Proteomes" id="UP001205357">
    <property type="component" value="Unassembled WGS sequence"/>
</dbReference>
<comment type="caution">
    <text evidence="2">The sequence shown here is derived from an EMBL/GenBank/DDBJ whole genome shotgun (WGS) entry which is preliminary data.</text>
</comment>
<organism evidence="2 3">
    <name type="scientific">Scandinavium hiltneri</name>
    <dbReference type="NCBI Taxonomy" id="2926519"/>
    <lineage>
        <taxon>Bacteria</taxon>
        <taxon>Pseudomonadati</taxon>
        <taxon>Pseudomonadota</taxon>
        <taxon>Gammaproteobacteria</taxon>
        <taxon>Enterobacterales</taxon>
        <taxon>Enterobacteriaceae</taxon>
        <taxon>Scandinavium</taxon>
    </lineage>
</organism>
<gene>
    <name evidence="2" type="ORF">MUU47_19460</name>
</gene>
<evidence type="ECO:0000259" key="1">
    <source>
        <dbReference type="Pfam" id="PF17399"/>
    </source>
</evidence>
<keyword evidence="3" id="KW-1185">Reference proteome</keyword>
<evidence type="ECO:0000313" key="3">
    <source>
        <dbReference type="Proteomes" id="UP001205357"/>
    </source>
</evidence>
<dbReference type="RefSeq" id="WP_258989803.1">
    <property type="nucleotide sequence ID" value="NZ_JALIGE010000076.1"/>
</dbReference>
<feature type="domain" description="DUF5405" evidence="1">
    <location>
        <begin position="9"/>
        <end position="94"/>
    </location>
</feature>
<proteinExistence type="predicted"/>
<dbReference type="Pfam" id="PF17399">
    <property type="entry name" value="DUF5405"/>
    <property type="match status" value="1"/>
</dbReference>
<reference evidence="2 3" key="1">
    <citation type="submission" date="2022-04" db="EMBL/GenBank/DDBJ databases">
        <title>Proposal of a three novel species of Scandinavium, Scandinavium hiltneri, Scandinavium manionii, Scandinavium tedordense.</title>
        <authorList>
            <person name="Maddock D.W."/>
            <person name="Brady C.L."/>
            <person name="Denman S."/>
            <person name="Arnold D."/>
        </authorList>
    </citation>
    <scope>NUCLEOTIDE SEQUENCE [LARGE SCALE GENOMIC DNA]</scope>
    <source>
        <strain evidence="2 3">H11S7</strain>
    </source>
</reference>